<comment type="caution">
    <text evidence="3">The sequence shown here is derived from an EMBL/GenBank/DDBJ whole genome shotgun (WGS) entry which is preliminary data.</text>
</comment>
<evidence type="ECO:0000259" key="2">
    <source>
        <dbReference type="Pfam" id="PF00849"/>
    </source>
</evidence>
<feature type="domain" description="Pseudouridine synthase RsuA/RluA-like" evidence="2">
    <location>
        <begin position="6"/>
        <end position="149"/>
    </location>
</feature>
<dbReference type="PANTHER" id="PTHR21600:SF87">
    <property type="entry name" value="RNA PSEUDOURIDYLATE SYNTHASE DOMAIN-CONTAINING PROTEIN 1"/>
    <property type="match status" value="1"/>
</dbReference>
<sequence length="229" mass="25634">MFDHPDFVVVNKPSNIAVQNESHQSGILPILCQQLKIEKLWLVHRLDKITSGILILAKNAQAAAVFGQLFEQKEIEKYYLAISAKKPKKKQGAIKGGMKKVRDGKWMLDSSNIAVAISQFFSFSISPGLRLFLVKPLTGKTHQIRVALKSIGSPILGDDLYKGENADRTYLHAYCIRFSYQQQPFCIICPPNKGEMFLSDNTKQQVANLTTPWTLAWPSIKSTQVKDAG</sequence>
<dbReference type="InterPro" id="IPR006145">
    <property type="entry name" value="PsdUridine_synth_RsuA/RluA"/>
</dbReference>
<dbReference type="SUPFAM" id="SSF55120">
    <property type="entry name" value="Pseudouridine synthase"/>
    <property type="match status" value="1"/>
</dbReference>
<dbReference type="EMBL" id="BAEO01000013">
    <property type="protein sequence ID" value="GAC18024.1"/>
    <property type="molecule type" value="Genomic_DNA"/>
</dbReference>
<dbReference type="GO" id="GO:0140098">
    <property type="term" value="F:catalytic activity, acting on RNA"/>
    <property type="evidence" value="ECO:0007669"/>
    <property type="project" value="UniProtKB-ARBA"/>
</dbReference>
<dbReference type="GO" id="GO:0009982">
    <property type="term" value="F:pseudouridine synthase activity"/>
    <property type="evidence" value="ECO:0007669"/>
    <property type="project" value="InterPro"/>
</dbReference>
<dbReference type="GO" id="GO:0003723">
    <property type="term" value="F:RNA binding"/>
    <property type="evidence" value="ECO:0007669"/>
    <property type="project" value="InterPro"/>
</dbReference>
<dbReference type="InterPro" id="IPR006508">
    <property type="entry name" value="PsdUridine_synth_RluA-like"/>
</dbReference>
<reference evidence="3 4" key="1">
    <citation type="journal article" date="2017" name="Antonie Van Leeuwenhoek">
        <title>Rhizobium rhizosphaerae sp. nov., a novel species isolated from rice rhizosphere.</title>
        <authorList>
            <person name="Zhao J.J."/>
            <person name="Zhang J."/>
            <person name="Zhang R.J."/>
            <person name="Zhang C.W."/>
            <person name="Yin H.Q."/>
            <person name="Zhang X.X."/>
        </authorList>
    </citation>
    <scope>NUCLEOTIDE SEQUENCE [LARGE SCALE GENOMIC DNA]</scope>
    <source>
        <strain evidence="3 4">BSs20135</strain>
    </source>
</reference>
<evidence type="ECO:0000256" key="1">
    <source>
        <dbReference type="ARBA" id="ARBA00010876"/>
    </source>
</evidence>
<dbReference type="CDD" id="cd02869">
    <property type="entry name" value="PseudoU_synth_RluA_like"/>
    <property type="match status" value="1"/>
</dbReference>
<dbReference type="GO" id="GO:0000455">
    <property type="term" value="P:enzyme-directed rRNA pseudouridine synthesis"/>
    <property type="evidence" value="ECO:0007669"/>
    <property type="project" value="TreeGrafter"/>
</dbReference>
<dbReference type="NCBIfam" id="TIGR01621">
    <property type="entry name" value="RluA-like"/>
    <property type="match status" value="1"/>
</dbReference>
<dbReference type="Gene3D" id="3.30.2350.10">
    <property type="entry name" value="Pseudouridine synthase"/>
    <property type="match status" value="1"/>
</dbReference>
<dbReference type="eggNOG" id="COG0564">
    <property type="taxonomic scope" value="Bacteria"/>
</dbReference>
<comment type="similarity">
    <text evidence="1">Belongs to the pseudouridine synthase RluA family.</text>
</comment>
<dbReference type="InterPro" id="IPR050188">
    <property type="entry name" value="RluA_PseudoU_synthase"/>
</dbReference>
<gene>
    <name evidence="3" type="ORF">GARC_1043</name>
</gene>
<keyword evidence="4" id="KW-1185">Reference proteome</keyword>
<dbReference type="PROSITE" id="PS01129">
    <property type="entry name" value="PSI_RLU"/>
    <property type="match status" value="1"/>
</dbReference>
<evidence type="ECO:0000313" key="3">
    <source>
        <dbReference type="EMBL" id="GAC18024.1"/>
    </source>
</evidence>
<dbReference type="STRING" id="493475.GARC_1043"/>
<accession>K6XBM0</accession>
<proteinExistence type="inferred from homology"/>
<dbReference type="InterPro" id="IPR006224">
    <property type="entry name" value="PsdUridine_synth_RluA-like_CS"/>
</dbReference>
<dbReference type="PANTHER" id="PTHR21600">
    <property type="entry name" value="MITOCHONDRIAL RNA PSEUDOURIDINE SYNTHASE"/>
    <property type="match status" value="1"/>
</dbReference>
<protein>
    <recommendedName>
        <fullName evidence="2">Pseudouridine synthase RsuA/RluA-like domain-containing protein</fullName>
    </recommendedName>
</protein>
<dbReference type="AlphaFoldDB" id="K6XBM0"/>
<name>K6XBM0_9ALTE</name>
<dbReference type="InterPro" id="IPR020103">
    <property type="entry name" value="PsdUridine_synth_cat_dom_sf"/>
</dbReference>
<dbReference type="Proteomes" id="UP000006327">
    <property type="component" value="Unassembled WGS sequence"/>
</dbReference>
<dbReference type="Pfam" id="PF00849">
    <property type="entry name" value="PseudoU_synth_2"/>
    <property type="match status" value="1"/>
</dbReference>
<organism evidence="3 4">
    <name type="scientific">Paraglaciecola arctica BSs20135</name>
    <dbReference type="NCBI Taxonomy" id="493475"/>
    <lineage>
        <taxon>Bacteria</taxon>
        <taxon>Pseudomonadati</taxon>
        <taxon>Pseudomonadota</taxon>
        <taxon>Gammaproteobacteria</taxon>
        <taxon>Alteromonadales</taxon>
        <taxon>Alteromonadaceae</taxon>
        <taxon>Paraglaciecola</taxon>
    </lineage>
</organism>
<evidence type="ECO:0000313" key="4">
    <source>
        <dbReference type="Proteomes" id="UP000006327"/>
    </source>
</evidence>